<gene>
    <name evidence="2" type="ORF">SDC9_58690</name>
</gene>
<dbReference type="AlphaFoldDB" id="A0A644X8T5"/>
<comment type="caution">
    <text evidence="2">The sequence shown here is derived from an EMBL/GenBank/DDBJ whole genome shotgun (WGS) entry which is preliminary data.</text>
</comment>
<keyword evidence="1" id="KW-0472">Membrane</keyword>
<evidence type="ECO:0000313" key="2">
    <source>
        <dbReference type="EMBL" id="MPM12337.1"/>
    </source>
</evidence>
<feature type="transmembrane region" description="Helical" evidence="1">
    <location>
        <begin position="54"/>
        <end position="76"/>
    </location>
</feature>
<dbReference type="EMBL" id="VSSQ01001957">
    <property type="protein sequence ID" value="MPM12337.1"/>
    <property type="molecule type" value="Genomic_DNA"/>
</dbReference>
<feature type="transmembrane region" description="Helical" evidence="1">
    <location>
        <begin position="82"/>
        <end position="102"/>
    </location>
</feature>
<organism evidence="2">
    <name type="scientific">bioreactor metagenome</name>
    <dbReference type="NCBI Taxonomy" id="1076179"/>
    <lineage>
        <taxon>unclassified sequences</taxon>
        <taxon>metagenomes</taxon>
        <taxon>ecological metagenomes</taxon>
    </lineage>
</organism>
<sequence length="125" mass="13094">MSAFVLNRKYELQLPNSYVDVDRDEMEYVDGGILVSGKWYGFSIWFNSRETDGLLIAIGAGSAGAWLAAELAAAGIVTLPAAIPFGVVAAALAASASAIAALKWKNNGNGFSANFTSDGALFGLW</sequence>
<keyword evidence="1" id="KW-0812">Transmembrane</keyword>
<evidence type="ECO:0000256" key="1">
    <source>
        <dbReference type="SAM" id="Phobius"/>
    </source>
</evidence>
<protein>
    <submittedName>
        <fullName evidence="2">Uncharacterized protein</fullName>
    </submittedName>
</protein>
<reference evidence="2" key="1">
    <citation type="submission" date="2019-08" db="EMBL/GenBank/DDBJ databases">
        <authorList>
            <person name="Kucharzyk K."/>
            <person name="Murdoch R.W."/>
            <person name="Higgins S."/>
            <person name="Loffler F."/>
        </authorList>
    </citation>
    <scope>NUCLEOTIDE SEQUENCE</scope>
</reference>
<proteinExistence type="predicted"/>
<accession>A0A644X8T5</accession>
<keyword evidence="1" id="KW-1133">Transmembrane helix</keyword>
<name>A0A644X8T5_9ZZZZ</name>